<sequence>MRATHETEVQNVHRMSVDASRSSGQKMSLDAQKDVYANLANGGFILHLASGKSFLASGIQSPASGNLTSGI</sequence>
<evidence type="ECO:0000313" key="3">
    <source>
        <dbReference type="WBParaSite" id="nRc.2.0.1.t45961-RA"/>
    </source>
</evidence>
<dbReference type="AlphaFoldDB" id="A0A915L895"/>
<evidence type="ECO:0000256" key="1">
    <source>
        <dbReference type="SAM" id="MobiDB-lite"/>
    </source>
</evidence>
<name>A0A915L895_ROMCU</name>
<proteinExistence type="predicted"/>
<dbReference type="Proteomes" id="UP000887565">
    <property type="component" value="Unplaced"/>
</dbReference>
<feature type="region of interest" description="Disordered" evidence="1">
    <location>
        <begin position="1"/>
        <end position="24"/>
    </location>
</feature>
<protein>
    <submittedName>
        <fullName evidence="3">Uncharacterized protein</fullName>
    </submittedName>
</protein>
<keyword evidence="2" id="KW-1185">Reference proteome</keyword>
<organism evidence="2 3">
    <name type="scientific">Romanomermis culicivorax</name>
    <name type="common">Nematode worm</name>
    <dbReference type="NCBI Taxonomy" id="13658"/>
    <lineage>
        <taxon>Eukaryota</taxon>
        <taxon>Metazoa</taxon>
        <taxon>Ecdysozoa</taxon>
        <taxon>Nematoda</taxon>
        <taxon>Enoplea</taxon>
        <taxon>Dorylaimia</taxon>
        <taxon>Mermithida</taxon>
        <taxon>Mermithoidea</taxon>
        <taxon>Mermithidae</taxon>
        <taxon>Romanomermis</taxon>
    </lineage>
</organism>
<reference evidence="3" key="1">
    <citation type="submission" date="2022-11" db="UniProtKB">
        <authorList>
            <consortium name="WormBaseParasite"/>
        </authorList>
    </citation>
    <scope>IDENTIFICATION</scope>
</reference>
<dbReference type="WBParaSite" id="nRc.2.0.1.t45961-RA">
    <property type="protein sequence ID" value="nRc.2.0.1.t45961-RA"/>
    <property type="gene ID" value="nRc.2.0.1.g45961"/>
</dbReference>
<evidence type="ECO:0000313" key="2">
    <source>
        <dbReference type="Proteomes" id="UP000887565"/>
    </source>
</evidence>
<accession>A0A915L895</accession>